<gene>
    <name evidence="9" type="primary">sctA</name>
    <name evidence="9" type="ORF">QCL97_010060</name>
</gene>
<evidence type="ECO:0000256" key="4">
    <source>
        <dbReference type="ARBA" id="ARBA00022525"/>
    </source>
</evidence>
<evidence type="ECO:0000313" key="9">
    <source>
        <dbReference type="EMBL" id="MEJ8675067.1"/>
    </source>
</evidence>
<feature type="region of interest" description="Disordered" evidence="8">
    <location>
        <begin position="33"/>
        <end position="53"/>
    </location>
</feature>
<comment type="similarity">
    <text evidence="2">Belongs to the invasin protein D family.</text>
</comment>
<evidence type="ECO:0000313" key="10">
    <source>
        <dbReference type="Proteomes" id="UP001224516"/>
    </source>
</evidence>
<dbReference type="EMBL" id="JAVFJF020000017">
    <property type="protein sequence ID" value="MEJ8675067.1"/>
    <property type="molecule type" value="Genomic_DNA"/>
</dbReference>
<dbReference type="NCBIfam" id="TIGR02553">
    <property type="entry name" value="SipD_IpaD_SspD"/>
    <property type="match status" value="1"/>
</dbReference>
<comment type="caution">
    <text evidence="9">The sequence shown here is derived from an EMBL/GenBank/DDBJ whole genome shotgun (WGS) entry which is preliminary data.</text>
</comment>
<sequence length="353" mass="38028">MRPAAAWPPCASGQENLMTSIQTTITPPLMTSYHAEQQKARSEDTEATAAPALTAPSVKQRVLENVQAKADALSQALRSGDADERTLATQQFASGLNSLAASDVALTPKQRQDIQTELAPLPGLQKSSAGSTVFESDADLWDLIAKYIGNINKDYLGVYENVVGQYTAFYQAFSEILAKMGGWISPGSDSNKVKLDVNALKSALQQLQTKFSLSNKDAILFPAADSSGNVTGTTKKKAEEWADDLGLPRSCVKEQPAGSGEYVVVIDMAPINTMIDELNKLGTPGSDGKLELDNAKFQAWQSGFKSQEENLKNTLQTLTQKYSNANSLFDNLVKVLSSTISSCLETCKAFLQV</sequence>
<proteinExistence type="inferred from homology"/>
<dbReference type="InterPro" id="IPR009483">
    <property type="entry name" value="IpaD/BipD/SipD"/>
</dbReference>
<dbReference type="Pfam" id="PF06511">
    <property type="entry name" value="T3SS_TC"/>
    <property type="match status" value="1"/>
</dbReference>
<reference evidence="9 10" key="1">
    <citation type="submission" date="2023-12" db="EMBL/GenBank/DDBJ databases">
        <title>Evaluation and characterization of a potential secondary metabolite violacein from indigenous Chromobacterium amazonense SAM215.</title>
        <authorList>
            <person name="Tarafdar M.R."/>
            <person name="Abedin S.M."/>
            <person name="Atiqua A."/>
            <person name="Saha A."/>
            <person name="Khan S.N."/>
        </authorList>
    </citation>
    <scope>NUCLEOTIDE SEQUENCE [LARGE SCALE GENOMIC DNA]</scope>
    <source>
        <strain evidence="9 10">SAM215</strain>
    </source>
</reference>
<comment type="subcellular location">
    <subcellularLocation>
        <location evidence="1">Secreted</location>
    </subcellularLocation>
</comment>
<dbReference type="Proteomes" id="UP001224516">
    <property type="component" value="Unassembled WGS sequence"/>
</dbReference>
<dbReference type="InterPro" id="IPR036708">
    <property type="entry name" value="BipD-like_sf"/>
</dbReference>
<dbReference type="SUPFAM" id="SSF140693">
    <property type="entry name" value="IpaD-like"/>
    <property type="match status" value="1"/>
</dbReference>
<keyword evidence="10" id="KW-1185">Reference proteome</keyword>
<evidence type="ECO:0000256" key="3">
    <source>
        <dbReference type="ARBA" id="ARBA00018825"/>
    </source>
</evidence>
<evidence type="ECO:0000256" key="1">
    <source>
        <dbReference type="ARBA" id="ARBA00004613"/>
    </source>
</evidence>
<organism evidence="9 10">
    <name type="scientific">Chromobacterium amazonense</name>
    <dbReference type="NCBI Taxonomy" id="1382803"/>
    <lineage>
        <taxon>Bacteria</taxon>
        <taxon>Pseudomonadati</taxon>
        <taxon>Pseudomonadota</taxon>
        <taxon>Betaproteobacteria</taxon>
        <taxon>Neisseriales</taxon>
        <taxon>Chromobacteriaceae</taxon>
        <taxon>Chromobacterium</taxon>
    </lineage>
</organism>
<evidence type="ECO:0000256" key="6">
    <source>
        <dbReference type="ARBA" id="ARBA00023054"/>
    </source>
</evidence>
<evidence type="ECO:0000256" key="7">
    <source>
        <dbReference type="ARBA" id="ARBA00025541"/>
    </source>
</evidence>
<keyword evidence="5" id="KW-0843">Virulence</keyword>
<keyword evidence="4" id="KW-0964">Secreted</keyword>
<keyword evidence="6" id="KW-0175">Coiled coil</keyword>
<evidence type="ECO:0000256" key="5">
    <source>
        <dbReference type="ARBA" id="ARBA00023026"/>
    </source>
</evidence>
<dbReference type="Gene3D" id="1.20.1710.10">
    <property type="entry name" value="IpaD-like"/>
    <property type="match status" value="1"/>
</dbReference>
<evidence type="ECO:0000256" key="8">
    <source>
        <dbReference type="SAM" id="MobiDB-lite"/>
    </source>
</evidence>
<protein>
    <recommendedName>
        <fullName evidence="3">Translocator protein BipD</fullName>
    </recommendedName>
</protein>
<dbReference type="RefSeq" id="WP_340224490.1">
    <property type="nucleotide sequence ID" value="NZ_JAVFJF020000017.1"/>
</dbReference>
<accession>A0ABU8V2F8</accession>
<evidence type="ECO:0000256" key="2">
    <source>
        <dbReference type="ARBA" id="ARBA00007741"/>
    </source>
</evidence>
<comment type="function">
    <text evidence="7">Required for invasion of epithelial cells, as well as for survival within host cells, escape from endocytic vesicles and subsequent actin-tail formation. Probably regulates the secretion of effectors BipB and BipC and their final integration into the target cell membrane.</text>
</comment>
<name>A0ABU8V2F8_9NEIS</name>